<dbReference type="EMBL" id="CP043641">
    <property type="protein sequence ID" value="QNE35342.1"/>
    <property type="molecule type" value="Genomic_DNA"/>
</dbReference>
<organism evidence="1 2">
    <name type="scientific">Leifsonia shinshuensis</name>
    <dbReference type="NCBI Taxonomy" id="150026"/>
    <lineage>
        <taxon>Bacteria</taxon>
        <taxon>Bacillati</taxon>
        <taxon>Actinomycetota</taxon>
        <taxon>Actinomycetes</taxon>
        <taxon>Micrococcales</taxon>
        <taxon>Microbacteriaceae</taxon>
        <taxon>Leifsonia</taxon>
    </lineage>
</organism>
<dbReference type="Proteomes" id="UP000515511">
    <property type="component" value="Chromosome"/>
</dbReference>
<evidence type="ECO:0000313" key="2">
    <source>
        <dbReference type="Proteomes" id="UP000515511"/>
    </source>
</evidence>
<sequence length="129" mass="14315">MHYAVARGDIQPATAIDWDCWCALGAGDLEERGSAGSPILGVRLNWSRYILDLDLELLTRIRGTEQPADQEVAFPSKLRDHDRGAVRLLRVAHLKVGDRAVFDIESLSANPLVGFTRGTSTYVLEIRQL</sequence>
<dbReference type="RefSeq" id="WP_185278503.1">
    <property type="nucleotide sequence ID" value="NZ_CP043641.1"/>
</dbReference>
<dbReference type="KEGG" id="lse:F1C12_09520"/>
<reference evidence="2" key="1">
    <citation type="submission" date="2019-09" db="EMBL/GenBank/DDBJ databases">
        <title>Antimicrobial potential of Antarctic Bacteria.</title>
        <authorList>
            <person name="Benaud N."/>
            <person name="Edwards R.J."/>
            <person name="Ferrari B.C."/>
        </authorList>
    </citation>
    <scope>NUCLEOTIDE SEQUENCE [LARGE SCALE GENOMIC DNA]</scope>
    <source>
        <strain evidence="2">INR9</strain>
    </source>
</reference>
<protein>
    <submittedName>
        <fullName evidence="1">Uncharacterized protein</fullName>
    </submittedName>
</protein>
<name>A0A7G6YA27_9MICO</name>
<proteinExistence type="predicted"/>
<evidence type="ECO:0000313" key="1">
    <source>
        <dbReference type="EMBL" id="QNE35342.1"/>
    </source>
</evidence>
<gene>
    <name evidence="1" type="ORF">F1C12_09520</name>
</gene>
<accession>A0A7G6YA27</accession>
<dbReference type="AlphaFoldDB" id="A0A7G6YA27"/>